<protein>
    <recommendedName>
        <fullName evidence="11">C2H2-type domain-containing protein</fullName>
    </recommendedName>
</protein>
<feature type="non-terminal residue" evidence="12">
    <location>
        <position position="65"/>
    </location>
</feature>
<dbReference type="GO" id="GO:0008270">
    <property type="term" value="F:zinc ion binding"/>
    <property type="evidence" value="ECO:0007669"/>
    <property type="project" value="UniProtKB-KW"/>
</dbReference>
<dbReference type="Pfam" id="PF00096">
    <property type="entry name" value="zf-C2H2"/>
    <property type="match status" value="2"/>
</dbReference>
<dbReference type="EMBL" id="GL882879">
    <property type="protein sequence ID" value="EGF84042.1"/>
    <property type="molecule type" value="Genomic_DNA"/>
</dbReference>
<sequence>DTRRYECQYCSKRFSRPSSLTTHIYTHTGERPFGCDIPGCGRSFSVLSNLRRHNRVCQRTRERRL</sequence>
<dbReference type="PROSITE" id="PS50157">
    <property type="entry name" value="ZINC_FINGER_C2H2_2"/>
    <property type="match status" value="2"/>
</dbReference>
<keyword evidence="2" id="KW-0479">Metal-binding</keyword>
<dbReference type="FunFam" id="3.30.160.60:FF:000744">
    <property type="entry name" value="zinc finger E-box-binding homeobox 1"/>
    <property type="match status" value="1"/>
</dbReference>
<evidence type="ECO:0000256" key="1">
    <source>
        <dbReference type="ARBA" id="ARBA00004123"/>
    </source>
</evidence>
<dbReference type="GO" id="GO:0045893">
    <property type="term" value="P:positive regulation of DNA-templated transcription"/>
    <property type="evidence" value="ECO:0007669"/>
    <property type="project" value="UniProtKB-ARBA"/>
</dbReference>
<keyword evidence="4 10" id="KW-0863">Zinc-finger</keyword>
<dbReference type="OrthoDB" id="6077919at2759"/>
<dbReference type="InterPro" id="IPR036236">
    <property type="entry name" value="Znf_C2H2_sf"/>
</dbReference>
<dbReference type="Proteomes" id="UP000007241">
    <property type="component" value="Unassembled WGS sequence"/>
</dbReference>
<reference evidence="12 13" key="1">
    <citation type="submission" date="2009-12" db="EMBL/GenBank/DDBJ databases">
        <title>The draft genome of Batrachochytrium dendrobatidis.</title>
        <authorList>
            <consortium name="US DOE Joint Genome Institute (JGI-PGF)"/>
            <person name="Kuo A."/>
            <person name="Salamov A."/>
            <person name="Schmutz J."/>
            <person name="Lucas S."/>
            <person name="Pitluck S."/>
            <person name="Rosenblum E."/>
            <person name="Stajich J."/>
            <person name="Eisen M."/>
            <person name="Grigoriev I.V."/>
        </authorList>
    </citation>
    <scope>NUCLEOTIDE SEQUENCE [LARGE SCALE GENOMIC DNA]</scope>
    <source>
        <strain evidence="13">JAM81 / FGSC 10211</strain>
    </source>
</reference>
<comment type="subcellular location">
    <subcellularLocation>
        <location evidence="1">Nucleus</location>
    </subcellularLocation>
</comment>
<feature type="domain" description="C2H2-type" evidence="11">
    <location>
        <begin position="33"/>
        <end position="64"/>
    </location>
</feature>
<dbReference type="GeneID" id="18241659"/>
<evidence type="ECO:0000313" key="13">
    <source>
        <dbReference type="Proteomes" id="UP000007241"/>
    </source>
</evidence>
<keyword evidence="3" id="KW-0677">Repeat</keyword>
<dbReference type="InterPro" id="IPR051565">
    <property type="entry name" value="Sal_C2H2-zinc-finger"/>
</dbReference>
<keyword evidence="5" id="KW-0862">Zinc</keyword>
<dbReference type="STRING" id="684364.F4NUW3"/>
<dbReference type="SUPFAM" id="SSF57667">
    <property type="entry name" value="beta-beta-alpha zinc fingers"/>
    <property type="match status" value="1"/>
</dbReference>
<dbReference type="AlphaFoldDB" id="F4NUW3"/>
<accession>F4NUW3</accession>
<dbReference type="RefSeq" id="XP_006674941.1">
    <property type="nucleotide sequence ID" value="XM_006674878.1"/>
</dbReference>
<dbReference type="InParanoid" id="F4NUW3"/>
<dbReference type="PROSITE" id="PS00028">
    <property type="entry name" value="ZINC_FINGER_C2H2_1"/>
    <property type="match status" value="1"/>
</dbReference>
<dbReference type="HOGENOM" id="CLU_002678_42_25_1"/>
<dbReference type="FunFam" id="3.30.160.60:FF:001732">
    <property type="entry name" value="Zgc:162936"/>
    <property type="match status" value="1"/>
</dbReference>
<gene>
    <name evidence="12" type="ORF">BATDEDRAFT_7483</name>
</gene>
<evidence type="ECO:0000259" key="11">
    <source>
        <dbReference type="PROSITE" id="PS50157"/>
    </source>
</evidence>
<dbReference type="SMART" id="SM00355">
    <property type="entry name" value="ZnF_C2H2"/>
    <property type="match status" value="2"/>
</dbReference>
<keyword evidence="7" id="KW-0804">Transcription</keyword>
<feature type="domain" description="C2H2-type" evidence="11">
    <location>
        <begin position="5"/>
        <end position="32"/>
    </location>
</feature>
<evidence type="ECO:0000256" key="7">
    <source>
        <dbReference type="ARBA" id="ARBA00023163"/>
    </source>
</evidence>
<keyword evidence="6" id="KW-0805">Transcription regulation</keyword>
<evidence type="ECO:0000256" key="6">
    <source>
        <dbReference type="ARBA" id="ARBA00023015"/>
    </source>
</evidence>
<dbReference type="OMA" id="SIHINTH"/>
<dbReference type="Gene3D" id="3.30.160.60">
    <property type="entry name" value="Classic Zinc Finger"/>
    <property type="match status" value="2"/>
</dbReference>
<comment type="similarity">
    <text evidence="9">Belongs to the sal C2H2-type zinc-finger protein family.</text>
</comment>
<dbReference type="GO" id="GO:0005694">
    <property type="term" value="C:chromosome"/>
    <property type="evidence" value="ECO:0007669"/>
    <property type="project" value="UniProtKB-ARBA"/>
</dbReference>
<name>F4NUW3_BATDJ</name>
<evidence type="ECO:0000256" key="4">
    <source>
        <dbReference type="ARBA" id="ARBA00022771"/>
    </source>
</evidence>
<dbReference type="PANTHER" id="PTHR23233:SF84">
    <property type="entry name" value="FI23031P1"/>
    <property type="match status" value="1"/>
</dbReference>
<dbReference type="GO" id="GO:0043565">
    <property type="term" value="F:sequence-specific DNA binding"/>
    <property type="evidence" value="ECO:0007669"/>
    <property type="project" value="UniProtKB-ARBA"/>
</dbReference>
<keyword evidence="13" id="KW-1185">Reference proteome</keyword>
<evidence type="ECO:0000256" key="9">
    <source>
        <dbReference type="ARBA" id="ARBA00038474"/>
    </source>
</evidence>
<feature type="non-terminal residue" evidence="12">
    <location>
        <position position="1"/>
    </location>
</feature>
<keyword evidence="8" id="KW-0539">Nucleus</keyword>
<dbReference type="GO" id="GO:0005634">
    <property type="term" value="C:nucleus"/>
    <property type="evidence" value="ECO:0007669"/>
    <property type="project" value="UniProtKB-SubCell"/>
</dbReference>
<proteinExistence type="inferred from homology"/>
<organism evidence="12 13">
    <name type="scientific">Batrachochytrium dendrobatidis (strain JAM81 / FGSC 10211)</name>
    <name type="common">Frog chytrid fungus</name>
    <dbReference type="NCBI Taxonomy" id="684364"/>
    <lineage>
        <taxon>Eukaryota</taxon>
        <taxon>Fungi</taxon>
        <taxon>Fungi incertae sedis</taxon>
        <taxon>Chytridiomycota</taxon>
        <taxon>Chytridiomycota incertae sedis</taxon>
        <taxon>Chytridiomycetes</taxon>
        <taxon>Rhizophydiales</taxon>
        <taxon>Rhizophydiales incertae sedis</taxon>
        <taxon>Batrachochytrium</taxon>
    </lineage>
</organism>
<evidence type="ECO:0000256" key="3">
    <source>
        <dbReference type="ARBA" id="ARBA00022737"/>
    </source>
</evidence>
<evidence type="ECO:0000313" key="12">
    <source>
        <dbReference type="EMBL" id="EGF84042.1"/>
    </source>
</evidence>
<evidence type="ECO:0000256" key="10">
    <source>
        <dbReference type="PROSITE-ProRule" id="PRU00042"/>
    </source>
</evidence>
<dbReference type="InterPro" id="IPR013087">
    <property type="entry name" value="Znf_C2H2_type"/>
</dbReference>
<dbReference type="PANTHER" id="PTHR23233">
    <property type="entry name" value="SAL-LIKE PROTEIN"/>
    <property type="match status" value="1"/>
</dbReference>
<evidence type="ECO:0000256" key="8">
    <source>
        <dbReference type="ARBA" id="ARBA00023242"/>
    </source>
</evidence>
<evidence type="ECO:0000256" key="5">
    <source>
        <dbReference type="ARBA" id="ARBA00022833"/>
    </source>
</evidence>
<evidence type="ECO:0000256" key="2">
    <source>
        <dbReference type="ARBA" id="ARBA00022723"/>
    </source>
</evidence>